<sequence>MTDAHRQQGRILRNLHHGVDNAAHRCAVLLDAAQQKHSISQVEKGLFVHCPIILLCVRKFPRLKIFLHTLGGQGRVGADGEGKFQAVLIREGAEPIEKILHLGIGCLGRHHFTQTFQEDVGDIIISGVQAANEALKEGEAAHVIIAGVHETDFGMDVIG</sequence>
<dbReference type="EMBL" id="VSSQ01102800">
    <property type="protein sequence ID" value="MPN44009.1"/>
    <property type="molecule type" value="Genomic_DNA"/>
</dbReference>
<reference evidence="1" key="1">
    <citation type="submission" date="2019-08" db="EMBL/GenBank/DDBJ databases">
        <authorList>
            <person name="Kucharzyk K."/>
            <person name="Murdoch R.W."/>
            <person name="Higgins S."/>
            <person name="Loffler F."/>
        </authorList>
    </citation>
    <scope>NUCLEOTIDE SEQUENCE</scope>
</reference>
<protein>
    <submittedName>
        <fullName evidence="1">Uncharacterized protein</fullName>
    </submittedName>
</protein>
<organism evidence="1">
    <name type="scientific">bioreactor metagenome</name>
    <dbReference type="NCBI Taxonomy" id="1076179"/>
    <lineage>
        <taxon>unclassified sequences</taxon>
        <taxon>metagenomes</taxon>
        <taxon>ecological metagenomes</taxon>
    </lineage>
</organism>
<evidence type="ECO:0000313" key="1">
    <source>
        <dbReference type="EMBL" id="MPN44009.1"/>
    </source>
</evidence>
<comment type="caution">
    <text evidence="1">The sequence shown here is derived from an EMBL/GenBank/DDBJ whole genome shotgun (WGS) entry which is preliminary data.</text>
</comment>
<gene>
    <name evidence="1" type="ORF">SDC9_191570</name>
</gene>
<proteinExistence type="predicted"/>
<dbReference type="AlphaFoldDB" id="A0A645I0N7"/>
<accession>A0A645I0N7</accession>
<name>A0A645I0N7_9ZZZZ</name>